<feature type="transmembrane region" description="Helical" evidence="1">
    <location>
        <begin position="7"/>
        <end position="26"/>
    </location>
</feature>
<feature type="transmembrane region" description="Helical" evidence="1">
    <location>
        <begin position="162"/>
        <end position="180"/>
    </location>
</feature>
<name>A0A812ANY8_ACAPH</name>
<feature type="transmembrane region" description="Helical" evidence="1">
    <location>
        <begin position="271"/>
        <end position="294"/>
    </location>
</feature>
<feature type="transmembrane region" description="Helical" evidence="1">
    <location>
        <begin position="38"/>
        <end position="60"/>
    </location>
</feature>
<feature type="transmembrane region" description="Helical" evidence="1">
    <location>
        <begin position="581"/>
        <end position="602"/>
    </location>
</feature>
<evidence type="ECO:0000256" key="1">
    <source>
        <dbReference type="SAM" id="Phobius"/>
    </source>
</evidence>
<keyword evidence="1" id="KW-0812">Transmembrane</keyword>
<feature type="transmembrane region" description="Helical" evidence="1">
    <location>
        <begin position="650"/>
        <end position="673"/>
    </location>
</feature>
<keyword evidence="1" id="KW-0472">Membrane</keyword>
<keyword evidence="3" id="KW-1185">Reference proteome</keyword>
<feature type="transmembrane region" description="Helical" evidence="1">
    <location>
        <begin position="623"/>
        <end position="644"/>
    </location>
</feature>
<gene>
    <name evidence="2" type="ORF">SPHA_2810</name>
</gene>
<feature type="transmembrane region" description="Helical" evidence="1">
    <location>
        <begin position="80"/>
        <end position="106"/>
    </location>
</feature>
<feature type="transmembrane region" description="Helical" evidence="1">
    <location>
        <begin position="685"/>
        <end position="706"/>
    </location>
</feature>
<feature type="transmembrane region" description="Helical" evidence="1">
    <location>
        <begin position="216"/>
        <end position="235"/>
    </location>
</feature>
<feature type="transmembrane region" description="Helical" evidence="1">
    <location>
        <begin position="353"/>
        <end position="376"/>
    </location>
</feature>
<comment type="caution">
    <text evidence="2">The sequence shown here is derived from an EMBL/GenBank/DDBJ whole genome shotgun (WGS) entry which is preliminary data.</text>
</comment>
<evidence type="ECO:0000313" key="3">
    <source>
        <dbReference type="Proteomes" id="UP000597762"/>
    </source>
</evidence>
<feature type="transmembrane region" description="Helical" evidence="1">
    <location>
        <begin position="444"/>
        <end position="465"/>
    </location>
</feature>
<feature type="transmembrane region" description="Helical" evidence="1">
    <location>
        <begin position="382"/>
        <end position="401"/>
    </location>
</feature>
<evidence type="ECO:0000313" key="2">
    <source>
        <dbReference type="EMBL" id="CAE1149900.1"/>
    </source>
</evidence>
<feature type="transmembrane region" description="Helical" evidence="1">
    <location>
        <begin position="325"/>
        <end position="341"/>
    </location>
</feature>
<dbReference type="AlphaFoldDB" id="A0A812ANY8"/>
<feature type="transmembrane region" description="Helical" evidence="1">
    <location>
        <begin position="126"/>
        <end position="150"/>
    </location>
</feature>
<dbReference type="Proteomes" id="UP000597762">
    <property type="component" value="Unassembled WGS sequence"/>
</dbReference>
<reference evidence="2" key="1">
    <citation type="submission" date="2021-01" db="EMBL/GenBank/DDBJ databases">
        <authorList>
            <person name="Li R."/>
            <person name="Bekaert M."/>
        </authorList>
    </citation>
    <scope>NUCLEOTIDE SEQUENCE</scope>
    <source>
        <strain evidence="2">Farmed</strain>
    </source>
</reference>
<dbReference type="EMBL" id="CAHIKZ030000081">
    <property type="protein sequence ID" value="CAE1149900.1"/>
    <property type="molecule type" value="Genomic_DNA"/>
</dbReference>
<feature type="transmembrane region" description="Helical" evidence="1">
    <location>
        <begin position="486"/>
        <end position="505"/>
    </location>
</feature>
<organism evidence="2 3">
    <name type="scientific">Acanthosepion pharaonis</name>
    <name type="common">Pharaoh cuttlefish</name>
    <name type="synonym">Sepia pharaonis</name>
    <dbReference type="NCBI Taxonomy" id="158019"/>
    <lineage>
        <taxon>Eukaryota</taxon>
        <taxon>Metazoa</taxon>
        <taxon>Spiralia</taxon>
        <taxon>Lophotrochozoa</taxon>
        <taxon>Mollusca</taxon>
        <taxon>Cephalopoda</taxon>
        <taxon>Coleoidea</taxon>
        <taxon>Decapodiformes</taxon>
        <taxon>Sepiida</taxon>
        <taxon>Sepiina</taxon>
        <taxon>Sepiidae</taxon>
        <taxon>Acanthosepion</taxon>
    </lineage>
</organism>
<feature type="transmembrane region" description="Helical" evidence="1">
    <location>
        <begin position="517"/>
        <end position="536"/>
    </location>
</feature>
<sequence>MKYFHSSTYFILICFLSSLHLSLAFYSNILRISSSSSAFSIISSSFSCFFIPTFFIFFFFSKSLFLFRDYDMKYFHSSTYFILICFLSSFHLSLAFFIPTFFDFFLLLQLLNSYFLSSSLHLSLAFYSNILADFFFFSFVKFLVILFKLFRDYDMKYFHSSTYFILICFLSSLHLSLAFYSNILADFSSSSAVKFLVKLFKLFRDYDMKYFHSSTYFILICFLSSLHLSLAFLFQHFADFSSSSARISSSSAVKFLVILFKLFVYEYFHSSIFSFLFVFYSYFFLFISFFSLAFFPTFFGFLLLQLFLSSLHLSLAFLFQHFSGFSSSSAVKFLVILFKLFRDYDMKYFHSSTYFILISFLSSLHLSLAFYSNILFFSSSSAFSIISSCFLLLFIPIFLISSSSSAVKFLVKLFNFLSSLHLSLAFYSNILADFFFFFSFFYHLFIFLLLFYSNILAVSSSSSAVKFLVKLFKLFRDYDMKYFHSSTYFILISFLSSLHLSLAFYSNILRISSSSAFFIYHLFFIIFSLLFYSNILDGFLHFSSSVFYHVKFLFSNLFLADFFFFFHSFSSSFSCFLFQHFSGFLLLQLFLSSHHLSLAFYSNIFRDFLSSSLFQHSFYDMKYFHSSTYFILIFSIISSSSFFAFLFQHFIFFLLLQLVSIYLSIYLSIYVILFNSNFIHIYLSIYLSNFIHIYLILFISKFIHIYQSIYLSI</sequence>
<feature type="transmembrane region" description="Helical" evidence="1">
    <location>
        <begin position="413"/>
        <end position="438"/>
    </location>
</feature>
<proteinExistence type="predicted"/>
<accession>A0A812ANY8</accession>
<keyword evidence="1" id="KW-1133">Transmembrane helix</keyword>
<protein>
    <submittedName>
        <fullName evidence="2">Uncharacterized protein</fullName>
    </submittedName>
</protein>
<feature type="transmembrane region" description="Helical" evidence="1">
    <location>
        <begin position="548"/>
        <end position="569"/>
    </location>
</feature>